<feature type="compositionally biased region" description="Low complexity" evidence="1">
    <location>
        <begin position="552"/>
        <end position="573"/>
    </location>
</feature>
<sequence length="749" mass="86887">MMQDSEQKDPSILRLIKNLREMVINPACSIELKWDNARSDSTDTKFIDFKIRNPKFKYQIKITNINAFSFEYIKQRTEGFSLNKIYKFQDINDANQTNNNLLLKVSFIRENNNHCSPIFSLTNNFDTKKISYVIFSSISTTYAFPRVEVKKDKDIQFCEVFFPIINHNQSTASKNQLLRDIIFAFFYYYNVRIIIQKACLIVKEEDMSERDAILTVLLSPFLRFPGLAESKLDGQVKKTISCHSTKLNQKDQDHILTQFKKNFPGKNSDVIELKFYNEMKNFRNMIKDGANSSNQSNRKFSFSSVLLFDSKVRQMKALGFSNFPILDIIYRRLKIGSDIMKILSGILKKETEDSFYANQVISIVDIGQRNSIMDFSNHITYSFFYDGEPGSTLCSYRTIKNDKDDEIYILYLTFRTADPKSVLLNANAIAASIKISDIVIFPVSTPLSFFIQCFEYAISHNKNFELRTYPKSIYLQFPSSTPEEHAKYFTSLFLKTLRTSGFSKTDLNYFIGTKITEKFEEDSQKTTPPIKTPIKKVNKIKKKTPKKTTQRNSSDSDNDGSSDSSDSSDSSSGRTFMFEDSKKDKQKRQRKSRKDSDKPKKKKKKNLKKKPLSSQNKNDDDDDDDDDDDQNSQFSSQKSTDSNEEGKKDETSNEGNISHDVSKEDLYNESIKSINSDEKNLKMLISSDNSRNINDIINTITLFSIVNDYREYMDMNLFFLNEDTKKAYQSFIFDQNQIIIEEEEEERNE</sequence>
<feature type="compositionally biased region" description="Basic residues" evidence="1">
    <location>
        <begin position="584"/>
        <end position="611"/>
    </location>
</feature>
<evidence type="ECO:0000313" key="3">
    <source>
        <dbReference type="Proteomes" id="UP001470230"/>
    </source>
</evidence>
<feature type="compositionally biased region" description="Acidic residues" evidence="1">
    <location>
        <begin position="619"/>
        <end position="630"/>
    </location>
</feature>
<feature type="compositionally biased region" description="Basic residues" evidence="1">
    <location>
        <begin position="533"/>
        <end position="549"/>
    </location>
</feature>
<protein>
    <submittedName>
        <fullName evidence="2">Uncharacterized protein</fullName>
    </submittedName>
</protein>
<feature type="region of interest" description="Disordered" evidence="1">
    <location>
        <begin position="521"/>
        <end position="664"/>
    </location>
</feature>
<gene>
    <name evidence="2" type="ORF">M9Y10_044490</name>
</gene>
<organism evidence="2 3">
    <name type="scientific">Tritrichomonas musculus</name>
    <dbReference type="NCBI Taxonomy" id="1915356"/>
    <lineage>
        <taxon>Eukaryota</taxon>
        <taxon>Metamonada</taxon>
        <taxon>Parabasalia</taxon>
        <taxon>Tritrichomonadida</taxon>
        <taxon>Tritrichomonadidae</taxon>
        <taxon>Tritrichomonas</taxon>
    </lineage>
</organism>
<comment type="caution">
    <text evidence="2">The sequence shown here is derived from an EMBL/GenBank/DDBJ whole genome shotgun (WGS) entry which is preliminary data.</text>
</comment>
<dbReference type="EMBL" id="JAPFFF010000009">
    <property type="protein sequence ID" value="KAK8881854.1"/>
    <property type="molecule type" value="Genomic_DNA"/>
</dbReference>
<accession>A0ABR2JSG9</accession>
<feature type="compositionally biased region" description="Polar residues" evidence="1">
    <location>
        <begin position="631"/>
        <end position="640"/>
    </location>
</feature>
<reference evidence="2 3" key="1">
    <citation type="submission" date="2024-04" db="EMBL/GenBank/DDBJ databases">
        <title>Tritrichomonas musculus Genome.</title>
        <authorList>
            <person name="Alves-Ferreira E."/>
            <person name="Grigg M."/>
            <person name="Lorenzi H."/>
            <person name="Galac M."/>
        </authorList>
    </citation>
    <scope>NUCLEOTIDE SEQUENCE [LARGE SCALE GENOMIC DNA]</scope>
    <source>
        <strain evidence="2 3">EAF2021</strain>
    </source>
</reference>
<dbReference type="Proteomes" id="UP001470230">
    <property type="component" value="Unassembled WGS sequence"/>
</dbReference>
<keyword evidence="3" id="KW-1185">Reference proteome</keyword>
<evidence type="ECO:0000256" key="1">
    <source>
        <dbReference type="SAM" id="MobiDB-lite"/>
    </source>
</evidence>
<evidence type="ECO:0000313" key="2">
    <source>
        <dbReference type="EMBL" id="KAK8881854.1"/>
    </source>
</evidence>
<name>A0ABR2JSG9_9EUKA</name>
<proteinExistence type="predicted"/>